<dbReference type="EMBL" id="JAAVJS010000010">
    <property type="protein sequence ID" value="NJX15569.1"/>
    <property type="molecule type" value="Genomic_DNA"/>
</dbReference>
<dbReference type="CDD" id="cd00959">
    <property type="entry name" value="DeoC"/>
    <property type="match status" value="1"/>
</dbReference>
<dbReference type="RefSeq" id="WP_167917808.1">
    <property type="nucleotide sequence ID" value="NZ_JAAVJS010000010.1"/>
</dbReference>
<name>A0ABX1DET0_9FLAO</name>
<dbReference type="InterPro" id="IPR011343">
    <property type="entry name" value="DeoC"/>
</dbReference>
<evidence type="ECO:0000313" key="8">
    <source>
        <dbReference type="Proteomes" id="UP000760545"/>
    </source>
</evidence>
<gene>
    <name evidence="6 7" type="primary">deoC</name>
    <name evidence="7" type="ORF">HC176_08705</name>
</gene>
<comment type="function">
    <text evidence="6">Catalyzes a reversible aldol reaction between acetaldehyde and D-glyceraldehyde 3-phosphate to generate 2-deoxy-D-ribose 5-phosphate.</text>
</comment>
<dbReference type="NCBIfam" id="TIGR00126">
    <property type="entry name" value="deoC"/>
    <property type="match status" value="1"/>
</dbReference>
<dbReference type="PANTHER" id="PTHR10889">
    <property type="entry name" value="DEOXYRIBOSE-PHOSPHATE ALDOLASE"/>
    <property type="match status" value="1"/>
</dbReference>
<dbReference type="SMART" id="SM01133">
    <property type="entry name" value="DeoC"/>
    <property type="match status" value="1"/>
</dbReference>
<dbReference type="Proteomes" id="UP000760545">
    <property type="component" value="Unassembled WGS sequence"/>
</dbReference>
<evidence type="ECO:0000256" key="6">
    <source>
        <dbReference type="HAMAP-Rule" id="MF_00114"/>
    </source>
</evidence>
<evidence type="ECO:0000256" key="5">
    <source>
        <dbReference type="ARBA" id="ARBA00048791"/>
    </source>
</evidence>
<comment type="subcellular location">
    <subcellularLocation>
        <location evidence="6">Cytoplasm</location>
    </subcellularLocation>
</comment>
<dbReference type="Gene3D" id="3.20.20.70">
    <property type="entry name" value="Aldolase class I"/>
    <property type="match status" value="1"/>
</dbReference>
<dbReference type="HAMAP" id="MF_00114">
    <property type="entry name" value="DeoC_type1"/>
    <property type="match status" value="1"/>
</dbReference>
<sequence length="246" mass="26818">MNISNYIDYTLLKPDATSRHIMQLCEIATENNYYSICVNSCYVSLANQLLGQSDVKICSTVGFPLGSMSTAAKVFEAEKAIEDGASEIDMVINIGYLKSGNYMAVLKDITDVKLAIGRAPLKAIIEISELSKNEIIKASEICLDANVDFIKTSSGFSKSGATLTAVKIIKKTIKNRAKIKAAGGIRDFETAIKYIDAGADRIGTSTAIKSEDDGTILRNTKIFKYYIEQANQAKREAVAKEKSVTR</sequence>
<feature type="active site" description="Schiff-base intermediate with acetaldehyde" evidence="6">
    <location>
        <position position="151"/>
    </location>
</feature>
<dbReference type="GO" id="GO:0004139">
    <property type="term" value="F:deoxyribose-phosphate aldolase activity"/>
    <property type="evidence" value="ECO:0007669"/>
    <property type="project" value="UniProtKB-EC"/>
</dbReference>
<evidence type="ECO:0000256" key="4">
    <source>
        <dbReference type="ARBA" id="ARBA00023270"/>
    </source>
</evidence>
<dbReference type="SUPFAM" id="SSF51569">
    <property type="entry name" value="Aldolase"/>
    <property type="match status" value="1"/>
</dbReference>
<dbReference type="InterPro" id="IPR013785">
    <property type="entry name" value="Aldolase_TIM"/>
</dbReference>
<keyword evidence="4 6" id="KW-0704">Schiff base</keyword>
<evidence type="ECO:0000256" key="2">
    <source>
        <dbReference type="ARBA" id="ARBA00022490"/>
    </source>
</evidence>
<comment type="caution">
    <text evidence="7">The sequence shown here is derived from an EMBL/GenBank/DDBJ whole genome shotgun (WGS) entry which is preliminary data.</text>
</comment>
<keyword evidence="2 6" id="KW-0963">Cytoplasm</keyword>
<proteinExistence type="inferred from homology"/>
<reference evidence="7 8" key="1">
    <citation type="submission" date="2020-03" db="EMBL/GenBank/DDBJ databases">
        <title>Tamlana sp. nov, isolated from XXX.</title>
        <authorList>
            <person name="Cao W.R."/>
        </authorList>
    </citation>
    <scope>NUCLEOTIDE SEQUENCE [LARGE SCALE GENOMIC DNA]</scope>
    <source>
        <strain evidence="7 8">HST1-43</strain>
    </source>
</reference>
<dbReference type="InterPro" id="IPR002915">
    <property type="entry name" value="DeoC/FbaB/LacD_aldolase"/>
</dbReference>
<comment type="pathway">
    <text evidence="6">Carbohydrate degradation; 2-deoxy-D-ribose 1-phosphate degradation; D-glyceraldehyde 3-phosphate and acetaldehyde from 2-deoxy-alpha-D-ribose 1-phosphate: step 2/2.</text>
</comment>
<keyword evidence="3 6" id="KW-0456">Lyase</keyword>
<dbReference type="PANTHER" id="PTHR10889:SF1">
    <property type="entry name" value="DEOXYRIBOSE-PHOSPHATE ALDOLASE"/>
    <property type="match status" value="1"/>
</dbReference>
<feature type="active site" description="Proton donor/acceptor" evidence="6">
    <location>
        <position position="180"/>
    </location>
</feature>
<comment type="similarity">
    <text evidence="1 6">Belongs to the DeoC/FbaB aldolase family. DeoC type 1 subfamily.</text>
</comment>
<dbReference type="InterPro" id="IPR028581">
    <property type="entry name" value="DeoC_typeI"/>
</dbReference>
<evidence type="ECO:0000256" key="3">
    <source>
        <dbReference type="ARBA" id="ARBA00023239"/>
    </source>
</evidence>
<protein>
    <recommendedName>
        <fullName evidence="6">Deoxyribose-phosphate aldolase</fullName>
        <shortName evidence="6">DERA</shortName>
        <ecNumber evidence="6">4.1.2.4</ecNumber>
    </recommendedName>
    <alternativeName>
        <fullName evidence="6">2-deoxy-D-ribose 5-phosphate aldolase</fullName>
    </alternativeName>
    <alternativeName>
        <fullName evidence="6">Phosphodeoxyriboaldolase</fullName>
        <shortName evidence="6">Deoxyriboaldolase</shortName>
    </alternativeName>
</protein>
<comment type="catalytic activity">
    <reaction evidence="5 6">
        <text>2-deoxy-D-ribose 5-phosphate = D-glyceraldehyde 3-phosphate + acetaldehyde</text>
        <dbReference type="Rhea" id="RHEA:12821"/>
        <dbReference type="ChEBI" id="CHEBI:15343"/>
        <dbReference type="ChEBI" id="CHEBI:59776"/>
        <dbReference type="ChEBI" id="CHEBI:62877"/>
        <dbReference type="EC" id="4.1.2.4"/>
    </reaction>
</comment>
<dbReference type="EC" id="4.1.2.4" evidence="6"/>
<evidence type="ECO:0000256" key="1">
    <source>
        <dbReference type="ARBA" id="ARBA00010936"/>
    </source>
</evidence>
<dbReference type="PIRSF" id="PIRSF001357">
    <property type="entry name" value="DeoC"/>
    <property type="match status" value="1"/>
</dbReference>
<evidence type="ECO:0000313" key="7">
    <source>
        <dbReference type="EMBL" id="NJX15569.1"/>
    </source>
</evidence>
<organism evidence="7 8">
    <name type="scientific">Tamlana crocina</name>
    <dbReference type="NCBI Taxonomy" id="393006"/>
    <lineage>
        <taxon>Bacteria</taxon>
        <taxon>Pseudomonadati</taxon>
        <taxon>Bacteroidota</taxon>
        <taxon>Flavobacteriia</taxon>
        <taxon>Flavobacteriales</taxon>
        <taxon>Flavobacteriaceae</taxon>
        <taxon>Tamlana</taxon>
    </lineage>
</organism>
<accession>A0ABX1DET0</accession>
<feature type="active site" description="Proton donor/acceptor" evidence="6">
    <location>
        <position position="89"/>
    </location>
</feature>
<keyword evidence="8" id="KW-1185">Reference proteome</keyword>
<dbReference type="Pfam" id="PF01791">
    <property type="entry name" value="DeoC"/>
    <property type="match status" value="1"/>
</dbReference>